<dbReference type="Gene3D" id="3.40.190.10">
    <property type="entry name" value="Periplasmic binding protein-like II"/>
    <property type="match status" value="2"/>
</dbReference>
<name>A0ABQ6CLP5_9HYPH</name>
<comment type="caution">
    <text evidence="4">The sequence shown here is derived from an EMBL/GenBank/DDBJ whole genome shotgun (WGS) entry which is preliminary data.</text>
</comment>
<protein>
    <submittedName>
        <fullName evidence="4">Amino acid ABC transporter</fullName>
    </submittedName>
</protein>
<gene>
    <name evidence="4" type="ORF">GCM10007874_41160</name>
</gene>
<dbReference type="SMART" id="SM00062">
    <property type="entry name" value="PBPb"/>
    <property type="match status" value="1"/>
</dbReference>
<evidence type="ECO:0000313" key="4">
    <source>
        <dbReference type="EMBL" id="GLS21099.1"/>
    </source>
</evidence>
<dbReference type="SUPFAM" id="SSF53850">
    <property type="entry name" value="Periplasmic binding protein-like II"/>
    <property type="match status" value="1"/>
</dbReference>
<evidence type="ECO:0000256" key="2">
    <source>
        <dbReference type="SAM" id="SignalP"/>
    </source>
</evidence>
<feature type="domain" description="Solute-binding protein family 3/N-terminal" evidence="3">
    <location>
        <begin position="43"/>
        <end position="267"/>
    </location>
</feature>
<dbReference type="EMBL" id="BSPC01000043">
    <property type="protein sequence ID" value="GLS21099.1"/>
    <property type="molecule type" value="Genomic_DNA"/>
</dbReference>
<dbReference type="PANTHER" id="PTHR35936">
    <property type="entry name" value="MEMBRANE-BOUND LYTIC MUREIN TRANSGLYCOSYLASE F"/>
    <property type="match status" value="1"/>
</dbReference>
<evidence type="ECO:0000259" key="3">
    <source>
        <dbReference type="SMART" id="SM00062"/>
    </source>
</evidence>
<dbReference type="InterPro" id="IPR001638">
    <property type="entry name" value="Solute-binding_3/MltF_N"/>
</dbReference>
<dbReference type="Proteomes" id="UP001156882">
    <property type="component" value="Unassembled WGS sequence"/>
</dbReference>
<evidence type="ECO:0000313" key="5">
    <source>
        <dbReference type="Proteomes" id="UP001156882"/>
    </source>
</evidence>
<sequence>MNVLKFGLWVSLFAGALAVAPTIASADDCQPKVAAGDLIAGGTLTMSTNPTLPPLQFVDSSGALKGMRIELGTEIAKRLCLKPDYIKIDFDAMVPGLQGGRWDMINTGIFFTPARVKLMYMIPYENQAISISIANQDKGKITETDDLAGKTVGVEIGGFEEAQTHALDTALKAKGLQGLTIRTFDTFAVAYQALKAGQIDAVTSIDGVAKEYQDRGDFTRAISGLYPAPVALAFKNKALAVAVKGVLDDMKKDGSYDKLFAAYGVPAFPDAFAVHGPDM</sequence>
<dbReference type="Pfam" id="PF00497">
    <property type="entry name" value="SBP_bac_3"/>
    <property type="match status" value="1"/>
</dbReference>
<organism evidence="4 5">
    <name type="scientific">Labrys miyagiensis</name>
    <dbReference type="NCBI Taxonomy" id="346912"/>
    <lineage>
        <taxon>Bacteria</taxon>
        <taxon>Pseudomonadati</taxon>
        <taxon>Pseudomonadota</taxon>
        <taxon>Alphaproteobacteria</taxon>
        <taxon>Hyphomicrobiales</taxon>
        <taxon>Xanthobacteraceae</taxon>
        <taxon>Labrys</taxon>
    </lineage>
</organism>
<proteinExistence type="predicted"/>
<accession>A0ABQ6CLP5</accession>
<feature type="signal peptide" evidence="2">
    <location>
        <begin position="1"/>
        <end position="26"/>
    </location>
</feature>
<evidence type="ECO:0000256" key="1">
    <source>
        <dbReference type="ARBA" id="ARBA00022729"/>
    </source>
</evidence>
<keyword evidence="5" id="KW-1185">Reference proteome</keyword>
<dbReference type="CDD" id="cd01004">
    <property type="entry name" value="PBP2_MidA_like"/>
    <property type="match status" value="1"/>
</dbReference>
<dbReference type="PANTHER" id="PTHR35936:SF17">
    <property type="entry name" value="ARGININE-BINDING EXTRACELLULAR PROTEIN ARTP"/>
    <property type="match status" value="1"/>
</dbReference>
<dbReference type="RefSeq" id="WP_284314158.1">
    <property type="nucleotide sequence ID" value="NZ_BSPC01000043.1"/>
</dbReference>
<reference evidence="5" key="1">
    <citation type="journal article" date="2019" name="Int. J. Syst. Evol. Microbiol.">
        <title>The Global Catalogue of Microorganisms (GCM) 10K type strain sequencing project: providing services to taxonomists for standard genome sequencing and annotation.</title>
        <authorList>
            <consortium name="The Broad Institute Genomics Platform"/>
            <consortium name="The Broad Institute Genome Sequencing Center for Infectious Disease"/>
            <person name="Wu L."/>
            <person name="Ma J."/>
        </authorList>
    </citation>
    <scope>NUCLEOTIDE SEQUENCE [LARGE SCALE GENOMIC DNA]</scope>
    <source>
        <strain evidence="5">NBRC 101365</strain>
    </source>
</reference>
<keyword evidence="1 2" id="KW-0732">Signal</keyword>
<feature type="chain" id="PRO_5045554560" evidence="2">
    <location>
        <begin position="27"/>
        <end position="279"/>
    </location>
</feature>